<dbReference type="EMBL" id="MU006702">
    <property type="protein sequence ID" value="KAF2632556.1"/>
    <property type="molecule type" value="Genomic_DNA"/>
</dbReference>
<protein>
    <submittedName>
        <fullName evidence="1">Uncharacterized protein</fullName>
    </submittedName>
</protein>
<evidence type="ECO:0000313" key="1">
    <source>
        <dbReference type="EMBL" id="KAF2632556.1"/>
    </source>
</evidence>
<reference evidence="1" key="1">
    <citation type="journal article" date="2020" name="Stud. Mycol.">
        <title>101 Dothideomycetes genomes: a test case for predicting lifestyles and emergence of pathogens.</title>
        <authorList>
            <person name="Haridas S."/>
            <person name="Albert R."/>
            <person name="Binder M."/>
            <person name="Bloem J."/>
            <person name="Labutti K."/>
            <person name="Salamov A."/>
            <person name="Andreopoulos B."/>
            <person name="Baker S."/>
            <person name="Barry K."/>
            <person name="Bills G."/>
            <person name="Bluhm B."/>
            <person name="Cannon C."/>
            <person name="Castanera R."/>
            <person name="Culley D."/>
            <person name="Daum C."/>
            <person name="Ezra D."/>
            <person name="Gonzalez J."/>
            <person name="Henrissat B."/>
            <person name="Kuo A."/>
            <person name="Liang C."/>
            <person name="Lipzen A."/>
            <person name="Lutzoni F."/>
            <person name="Magnuson J."/>
            <person name="Mondo S."/>
            <person name="Nolan M."/>
            <person name="Ohm R."/>
            <person name="Pangilinan J."/>
            <person name="Park H.-J."/>
            <person name="Ramirez L."/>
            <person name="Alfaro M."/>
            <person name="Sun H."/>
            <person name="Tritt A."/>
            <person name="Yoshinaga Y."/>
            <person name="Zwiers L.-H."/>
            <person name="Turgeon B."/>
            <person name="Goodwin S."/>
            <person name="Spatafora J."/>
            <person name="Crous P."/>
            <person name="Grigoriev I."/>
        </authorList>
    </citation>
    <scope>NUCLEOTIDE SEQUENCE</scope>
    <source>
        <strain evidence="1">CBS 525.71</strain>
    </source>
</reference>
<sequence length="201" mass="22226">MTTRLSNISIDFFLMLLITTINVINICVSLLAALQIRGLRNQTQKQVRKQIKRQVRKQAHKSARRSRRQYIDVSTQTIQIPSSPDSRRSLQATHNRLLDSSLSQHAAETGVDGTANTTGAFSSTGYYPSSQCSTYSSAPPSSHSSIVELEALANMSGEMLVNRLSRTANSSGTTLVEVLSSDSDRTMSRSRGRRRRYSGQT</sequence>
<proteinExistence type="predicted"/>
<dbReference type="Proteomes" id="UP000799754">
    <property type="component" value="Unassembled WGS sequence"/>
</dbReference>
<comment type="caution">
    <text evidence="1">The sequence shown here is derived from an EMBL/GenBank/DDBJ whole genome shotgun (WGS) entry which is preliminary data.</text>
</comment>
<evidence type="ECO:0000313" key="2">
    <source>
        <dbReference type="Proteomes" id="UP000799754"/>
    </source>
</evidence>
<keyword evidence="2" id="KW-1185">Reference proteome</keyword>
<gene>
    <name evidence="1" type="ORF">BU25DRAFT_76882</name>
</gene>
<name>A0ACB6SE17_9PLEO</name>
<organism evidence="1 2">
    <name type="scientific">Macroventuria anomochaeta</name>
    <dbReference type="NCBI Taxonomy" id="301207"/>
    <lineage>
        <taxon>Eukaryota</taxon>
        <taxon>Fungi</taxon>
        <taxon>Dikarya</taxon>
        <taxon>Ascomycota</taxon>
        <taxon>Pezizomycotina</taxon>
        <taxon>Dothideomycetes</taxon>
        <taxon>Pleosporomycetidae</taxon>
        <taxon>Pleosporales</taxon>
        <taxon>Pleosporineae</taxon>
        <taxon>Didymellaceae</taxon>
        <taxon>Macroventuria</taxon>
    </lineage>
</organism>
<accession>A0ACB6SE17</accession>